<evidence type="ECO:0000313" key="1">
    <source>
        <dbReference type="EMBL" id="KZE78880.1"/>
    </source>
</evidence>
<proteinExistence type="predicted"/>
<dbReference type="OrthoDB" id="705991at2"/>
<protein>
    <submittedName>
        <fullName evidence="1">Uncharacterized protein</fullName>
    </submittedName>
</protein>
<sequence length="278" mass="32838">MSRDFKQIFKDYQKKYHLCHWLDKNEQVASNEGEVFWQYCGLTDDFKEELVNPVIETFFKDKEYLYLCISPSKTDLINKELVAGRIAEQLHKKDIGITDESFDKMIHFTSYGVYKKGINQGFDKVRKRSDNQSLQVSFFTNVIEEKTKLIPSYLNEYLRLIEKDLYKNYGGTMESLWIDIELVEKQKPYPFRFQKRVNSPSSYTDPYTYNVGHFSIKPDFNLLDKLQSKSLICLYLMDLLCESINELSNRKKSLGDFDFSTFQSDFIKACEKVKSILK</sequence>
<keyword evidence="2" id="KW-1185">Reference proteome</keyword>
<dbReference type="EMBL" id="LQNU01000061">
    <property type="protein sequence ID" value="KZE78880.1"/>
    <property type="molecule type" value="Genomic_DNA"/>
</dbReference>
<dbReference type="RefSeq" id="WP_038986669.1">
    <property type="nucleotide sequence ID" value="NZ_JACAJP010000053.1"/>
</dbReference>
<name>A0A163Y4F5_9FLAO</name>
<gene>
    <name evidence="1" type="ORF">AV926_01025</name>
</gene>
<dbReference type="AlphaFoldDB" id="A0A163Y4F5"/>
<dbReference type="Proteomes" id="UP000076630">
    <property type="component" value="Unassembled WGS sequence"/>
</dbReference>
<comment type="caution">
    <text evidence="1">The sequence shown here is derived from an EMBL/GenBank/DDBJ whole genome shotgun (WGS) entry which is preliminary data.</text>
</comment>
<organism evidence="1 2">
    <name type="scientific">Myroides marinus</name>
    <dbReference type="NCBI Taxonomy" id="703342"/>
    <lineage>
        <taxon>Bacteria</taxon>
        <taxon>Pseudomonadati</taxon>
        <taxon>Bacteroidota</taxon>
        <taxon>Flavobacteriia</taxon>
        <taxon>Flavobacteriales</taxon>
        <taxon>Flavobacteriaceae</taxon>
        <taxon>Myroides</taxon>
    </lineage>
</organism>
<reference evidence="1 2" key="1">
    <citation type="submission" date="2016-01" db="EMBL/GenBank/DDBJ databases">
        <title>Whole genome sequencing of Myroides marinus L41.</title>
        <authorList>
            <person name="Hong K.W."/>
        </authorList>
    </citation>
    <scope>NUCLEOTIDE SEQUENCE [LARGE SCALE GENOMIC DNA]</scope>
    <source>
        <strain evidence="1 2">L41</strain>
    </source>
</reference>
<accession>A0A163Y4F5</accession>
<evidence type="ECO:0000313" key="2">
    <source>
        <dbReference type="Proteomes" id="UP000076630"/>
    </source>
</evidence>